<evidence type="ECO:0000313" key="4">
    <source>
        <dbReference type="EMBL" id="GGM90146.1"/>
    </source>
</evidence>
<dbReference type="PANTHER" id="PTHR42760:SF115">
    <property type="entry name" value="3-OXOACYL-[ACYL-CARRIER-PROTEIN] REDUCTASE FABG"/>
    <property type="match status" value="1"/>
</dbReference>
<comment type="similarity">
    <text evidence="1 3">Belongs to the short-chain dehydrogenases/reductases (SDR) family.</text>
</comment>
<comment type="caution">
    <text evidence="4">The sequence shown here is derived from an EMBL/GenBank/DDBJ whole genome shotgun (WGS) entry which is preliminary data.</text>
</comment>
<dbReference type="InterPro" id="IPR036291">
    <property type="entry name" value="NAD(P)-bd_dom_sf"/>
</dbReference>
<dbReference type="PRINTS" id="PR00080">
    <property type="entry name" value="SDRFAMILY"/>
</dbReference>
<evidence type="ECO:0000313" key="5">
    <source>
        <dbReference type="Proteomes" id="UP000632339"/>
    </source>
</evidence>
<dbReference type="PROSITE" id="PS00061">
    <property type="entry name" value="ADH_SHORT"/>
    <property type="match status" value="1"/>
</dbReference>
<dbReference type="InterPro" id="IPR002347">
    <property type="entry name" value="SDR_fam"/>
</dbReference>
<evidence type="ECO:0000256" key="2">
    <source>
        <dbReference type="ARBA" id="ARBA00023002"/>
    </source>
</evidence>
<accession>A0ABQ2HUY7</accession>
<reference evidence="5" key="1">
    <citation type="journal article" date="2019" name="Int. J. Syst. Evol. Microbiol.">
        <title>The Global Catalogue of Microorganisms (GCM) 10K type strain sequencing project: providing services to taxonomists for standard genome sequencing and annotation.</title>
        <authorList>
            <consortium name="The Broad Institute Genomics Platform"/>
            <consortium name="The Broad Institute Genome Sequencing Center for Infectious Disease"/>
            <person name="Wu L."/>
            <person name="Ma J."/>
        </authorList>
    </citation>
    <scope>NUCLEOTIDE SEQUENCE [LARGE SCALE GENOMIC DNA]</scope>
    <source>
        <strain evidence="5">CGMCC 1.6375</strain>
    </source>
</reference>
<evidence type="ECO:0000256" key="3">
    <source>
        <dbReference type="RuleBase" id="RU000363"/>
    </source>
</evidence>
<keyword evidence="5" id="KW-1185">Reference proteome</keyword>
<sequence>MESQKIAVVTGAGGTLCSEMARDLARSGYRVALLGRSLDKLQIVEKQIVDAGGIAISVSTDVSNEESVRAAGDVVERELGICSVLINGAGGNQMDALTNTTEFDERELLDDGSVKGFFNLNMAVFQSVIDVNTMGTVIPSFVFGRGMARQKQGVIINIASMNSFRPLTKVGAYGIAKAGIANFTQWLAAYLAPAGIRVNAIAPGFFLNDRSRKIMFDQDGAKTARAENVLSHTPQRRFGEAAELLGCMNWLINEEAAGFVTGIIVPVDGGFLSNAGV</sequence>
<dbReference type="EMBL" id="BMLI01000001">
    <property type="protein sequence ID" value="GGM90146.1"/>
    <property type="molecule type" value="Genomic_DNA"/>
</dbReference>
<dbReference type="Proteomes" id="UP000632339">
    <property type="component" value="Unassembled WGS sequence"/>
</dbReference>
<dbReference type="PANTHER" id="PTHR42760">
    <property type="entry name" value="SHORT-CHAIN DEHYDROGENASES/REDUCTASES FAMILY MEMBER"/>
    <property type="match status" value="1"/>
</dbReference>
<evidence type="ECO:0000256" key="1">
    <source>
        <dbReference type="ARBA" id="ARBA00006484"/>
    </source>
</evidence>
<protein>
    <submittedName>
        <fullName evidence="4">Oxidoreductase UxuB</fullName>
    </submittedName>
</protein>
<dbReference type="Gene3D" id="3.40.50.720">
    <property type="entry name" value="NAD(P)-binding Rossmann-like Domain"/>
    <property type="match status" value="1"/>
</dbReference>
<keyword evidence="2" id="KW-0560">Oxidoreductase</keyword>
<dbReference type="Pfam" id="PF00106">
    <property type="entry name" value="adh_short"/>
    <property type="match status" value="1"/>
</dbReference>
<dbReference type="NCBIfam" id="NF006132">
    <property type="entry name" value="PRK08277.1"/>
    <property type="match status" value="1"/>
</dbReference>
<dbReference type="SUPFAM" id="SSF51735">
    <property type="entry name" value="NAD(P)-binding Rossmann-fold domains"/>
    <property type="match status" value="1"/>
</dbReference>
<dbReference type="InterPro" id="IPR020904">
    <property type="entry name" value="Sc_DH/Rdtase_CS"/>
</dbReference>
<proteinExistence type="inferred from homology"/>
<name>A0ABQ2HUY7_9BACT</name>
<organism evidence="4 5">
    <name type="scientific">Dyadobacter beijingensis</name>
    <dbReference type="NCBI Taxonomy" id="365489"/>
    <lineage>
        <taxon>Bacteria</taxon>
        <taxon>Pseudomonadati</taxon>
        <taxon>Bacteroidota</taxon>
        <taxon>Cytophagia</taxon>
        <taxon>Cytophagales</taxon>
        <taxon>Spirosomataceae</taxon>
        <taxon>Dyadobacter</taxon>
    </lineage>
</organism>
<dbReference type="RefSeq" id="WP_026350822.1">
    <property type="nucleotide sequence ID" value="NZ_BMLI01000001.1"/>
</dbReference>
<gene>
    <name evidence="4" type="primary">uxuB</name>
    <name evidence="4" type="ORF">GCM10010967_23840</name>
</gene>
<dbReference type="PRINTS" id="PR00081">
    <property type="entry name" value="GDHRDH"/>
</dbReference>